<feature type="domain" description="Mce/MlaD" evidence="2">
    <location>
        <begin position="33"/>
        <end position="107"/>
    </location>
</feature>
<dbReference type="PANTHER" id="PTHR33371:SF4">
    <property type="entry name" value="INTERMEMBRANE PHOSPHOLIPID TRANSPORT SYSTEM BINDING PROTEIN MLAD"/>
    <property type="match status" value="1"/>
</dbReference>
<evidence type="ECO:0000259" key="2">
    <source>
        <dbReference type="Pfam" id="PF02470"/>
    </source>
</evidence>
<sequence length="474" mass="49407">MGANWLFRGLGAVFAVLIAAGAALVVRDTFFGPTTITAYFASATAIYPGDDVRVSGVKVGTITAIDPQGQQAKMTLRVDHGVAIPADAKAVVVAQNLIAARYVQLTPAYATAGPTMTDGAVIPRDHTAVPVEWDEVKAQLMRLATDLGPKAGTDTTSVARFIDSAASALDGNGDKLRATLGQLSTIARVLASGSGNIVDIITNLQVFVTALHDSNTQIVQFEDRLATLTSVLDNSRSDLDAALTYLSAAVGEVRSFIADTRDKTSEQIRRLAAVTQNLADHKIDLENVLHVAPNAFANQYNIYGPDNGAPIGAFVFNNFSNPVQFICSQIGAVQNTTAPETAKLCSQYLGPALRLLNFDYLPFPVNPYLMKSTDPDKLIYTDPKLAPGGSGPQPGPAEEPPAVSAYTGLEGDVPAPPRLGQPPAVAPGPSAPDHLPASPSPALFPGAPVPQGAPPPPVPASLPAMLMPAEGPTP</sequence>
<protein>
    <submittedName>
        <fullName evidence="4">Virulence factor Mce family protein</fullName>
    </submittedName>
</protein>
<name>A0A1Y5P188_9MYCO</name>
<dbReference type="NCBIfam" id="TIGR00996">
    <property type="entry name" value="Mtu_fam_mce"/>
    <property type="match status" value="1"/>
</dbReference>
<evidence type="ECO:0000256" key="1">
    <source>
        <dbReference type="SAM" id="MobiDB-lite"/>
    </source>
</evidence>
<feature type="compositionally biased region" description="Low complexity" evidence="1">
    <location>
        <begin position="461"/>
        <end position="474"/>
    </location>
</feature>
<dbReference type="EMBL" id="FLQS01000002">
    <property type="protein sequence ID" value="SBS71099.1"/>
    <property type="molecule type" value="Genomic_DNA"/>
</dbReference>
<dbReference type="InterPro" id="IPR052336">
    <property type="entry name" value="MlaD_Phospholipid_Transporter"/>
</dbReference>
<organism evidence="4">
    <name type="scientific">uncultured Mycobacterium sp</name>
    <dbReference type="NCBI Taxonomy" id="171292"/>
    <lineage>
        <taxon>Bacteria</taxon>
        <taxon>Bacillati</taxon>
        <taxon>Actinomycetota</taxon>
        <taxon>Actinomycetes</taxon>
        <taxon>Mycobacteriales</taxon>
        <taxon>Mycobacteriaceae</taxon>
        <taxon>Mycobacterium</taxon>
        <taxon>environmental samples</taxon>
    </lineage>
</organism>
<feature type="compositionally biased region" description="Pro residues" evidence="1">
    <location>
        <begin position="447"/>
        <end position="460"/>
    </location>
</feature>
<dbReference type="Pfam" id="PF11887">
    <property type="entry name" value="Mce4_CUP1"/>
    <property type="match status" value="1"/>
</dbReference>
<feature type="region of interest" description="Disordered" evidence="1">
    <location>
        <begin position="380"/>
        <end position="474"/>
    </location>
</feature>
<dbReference type="InterPro" id="IPR003399">
    <property type="entry name" value="Mce/MlaD"/>
</dbReference>
<gene>
    <name evidence="4" type="ORF">MHPYR_100084</name>
</gene>
<dbReference type="AlphaFoldDB" id="A0A1Y5P188"/>
<feature type="domain" description="Mammalian cell entry C-terminal" evidence="3">
    <location>
        <begin position="115"/>
        <end position="315"/>
    </location>
</feature>
<reference evidence="4" key="1">
    <citation type="submission" date="2016-03" db="EMBL/GenBank/DDBJ databases">
        <authorList>
            <person name="Ploux O."/>
        </authorList>
    </citation>
    <scope>NUCLEOTIDE SEQUENCE</scope>
    <source>
        <strain evidence="4">UC10</strain>
    </source>
</reference>
<dbReference type="PANTHER" id="PTHR33371">
    <property type="entry name" value="INTERMEMBRANE PHOSPHOLIPID TRANSPORT SYSTEM BINDING PROTEIN MLAD-RELATED"/>
    <property type="match status" value="1"/>
</dbReference>
<feature type="compositionally biased region" description="Pro residues" evidence="1">
    <location>
        <begin position="414"/>
        <end position="430"/>
    </location>
</feature>
<accession>A0A1Y5P188</accession>
<dbReference type="Pfam" id="PF02470">
    <property type="entry name" value="MlaD"/>
    <property type="match status" value="1"/>
</dbReference>
<evidence type="ECO:0000313" key="4">
    <source>
        <dbReference type="EMBL" id="SBS71099.1"/>
    </source>
</evidence>
<dbReference type="InterPro" id="IPR005693">
    <property type="entry name" value="Mce"/>
</dbReference>
<evidence type="ECO:0000259" key="3">
    <source>
        <dbReference type="Pfam" id="PF11887"/>
    </source>
</evidence>
<dbReference type="GO" id="GO:0005576">
    <property type="term" value="C:extracellular region"/>
    <property type="evidence" value="ECO:0007669"/>
    <property type="project" value="TreeGrafter"/>
</dbReference>
<proteinExistence type="predicted"/>
<dbReference type="InterPro" id="IPR024516">
    <property type="entry name" value="Mce_C"/>
</dbReference>